<dbReference type="Gene3D" id="3.30.1360.70">
    <property type="entry name" value="Arginyl tRNA synthetase N-terminal domain"/>
    <property type="match status" value="1"/>
</dbReference>
<dbReference type="Pfam" id="PF03485">
    <property type="entry name" value="Arg_tRNA_synt_N"/>
    <property type="match status" value="1"/>
</dbReference>
<dbReference type="GO" id="GO:0006420">
    <property type="term" value="P:arginyl-tRNA aminoacylation"/>
    <property type="evidence" value="ECO:0007669"/>
    <property type="project" value="UniProtKB-UniRule"/>
</dbReference>
<name>A0A5B8IXL9_9RHOB</name>
<dbReference type="SMART" id="SM00836">
    <property type="entry name" value="DALR_1"/>
    <property type="match status" value="1"/>
</dbReference>
<proteinExistence type="inferred from homology"/>
<dbReference type="GO" id="GO:0005737">
    <property type="term" value="C:cytoplasm"/>
    <property type="evidence" value="ECO:0007669"/>
    <property type="project" value="UniProtKB-SubCell"/>
</dbReference>
<comment type="similarity">
    <text evidence="2 11 12">Belongs to the class-I aminoacyl-tRNA synthetase family.</text>
</comment>
<dbReference type="FunFam" id="3.40.50.620:FF:000062">
    <property type="entry name" value="Arginine--tRNA ligase"/>
    <property type="match status" value="1"/>
</dbReference>
<evidence type="ECO:0000256" key="10">
    <source>
        <dbReference type="ARBA" id="ARBA00049339"/>
    </source>
</evidence>
<dbReference type="Gene3D" id="3.40.50.620">
    <property type="entry name" value="HUPs"/>
    <property type="match status" value="1"/>
</dbReference>
<keyword evidence="16" id="KW-1185">Reference proteome</keyword>
<gene>
    <name evidence="11" type="primary">argS</name>
    <name evidence="15" type="ORF">FPZ52_06755</name>
</gene>
<dbReference type="Pfam" id="PF05746">
    <property type="entry name" value="DALR_1"/>
    <property type="match status" value="1"/>
</dbReference>
<feature type="short sequence motif" description="'HIGH' region" evidence="11">
    <location>
        <begin position="130"/>
        <end position="140"/>
    </location>
</feature>
<organism evidence="15 16">
    <name type="scientific">Qingshengfaniella alkalisoli</name>
    <dbReference type="NCBI Taxonomy" id="2599296"/>
    <lineage>
        <taxon>Bacteria</taxon>
        <taxon>Pseudomonadati</taxon>
        <taxon>Pseudomonadota</taxon>
        <taxon>Alphaproteobacteria</taxon>
        <taxon>Rhodobacterales</taxon>
        <taxon>Paracoccaceae</taxon>
        <taxon>Qingshengfaniella</taxon>
    </lineage>
</organism>
<protein>
    <recommendedName>
        <fullName evidence="11">Arginine--tRNA ligase</fullName>
        <ecNumber evidence="11">6.1.1.19</ecNumber>
    </recommendedName>
    <alternativeName>
        <fullName evidence="11">Arginyl-tRNA synthetase</fullName>
        <shortName evidence="11">ArgRS</shortName>
    </alternativeName>
</protein>
<dbReference type="SMART" id="SM01016">
    <property type="entry name" value="Arg_tRNA_synt_N"/>
    <property type="match status" value="1"/>
</dbReference>
<evidence type="ECO:0000259" key="14">
    <source>
        <dbReference type="SMART" id="SM01016"/>
    </source>
</evidence>
<dbReference type="PANTHER" id="PTHR11956:SF5">
    <property type="entry name" value="ARGININE--TRNA LIGASE, CYTOPLASMIC"/>
    <property type="match status" value="1"/>
</dbReference>
<keyword evidence="7 11" id="KW-0067">ATP-binding</keyword>
<dbReference type="Pfam" id="PF00750">
    <property type="entry name" value="tRNA-synt_1d"/>
    <property type="match status" value="1"/>
</dbReference>
<dbReference type="AlphaFoldDB" id="A0A5B8IXL9"/>
<dbReference type="Proteomes" id="UP000318483">
    <property type="component" value="Chromosome"/>
</dbReference>
<dbReference type="PROSITE" id="PS00178">
    <property type="entry name" value="AA_TRNA_LIGASE_I"/>
    <property type="match status" value="1"/>
</dbReference>
<comment type="subunit">
    <text evidence="3 11">Monomer.</text>
</comment>
<dbReference type="HAMAP" id="MF_00123">
    <property type="entry name" value="Arg_tRNA_synth"/>
    <property type="match status" value="1"/>
</dbReference>
<keyword evidence="8 11" id="KW-0648">Protein biosynthesis</keyword>
<evidence type="ECO:0000256" key="11">
    <source>
        <dbReference type="HAMAP-Rule" id="MF_00123"/>
    </source>
</evidence>
<evidence type="ECO:0000256" key="1">
    <source>
        <dbReference type="ARBA" id="ARBA00004496"/>
    </source>
</evidence>
<comment type="catalytic activity">
    <reaction evidence="10 11">
        <text>tRNA(Arg) + L-arginine + ATP = L-arginyl-tRNA(Arg) + AMP + diphosphate</text>
        <dbReference type="Rhea" id="RHEA:20301"/>
        <dbReference type="Rhea" id="RHEA-COMP:9658"/>
        <dbReference type="Rhea" id="RHEA-COMP:9673"/>
        <dbReference type="ChEBI" id="CHEBI:30616"/>
        <dbReference type="ChEBI" id="CHEBI:32682"/>
        <dbReference type="ChEBI" id="CHEBI:33019"/>
        <dbReference type="ChEBI" id="CHEBI:78442"/>
        <dbReference type="ChEBI" id="CHEBI:78513"/>
        <dbReference type="ChEBI" id="CHEBI:456215"/>
        <dbReference type="EC" id="6.1.1.19"/>
    </reaction>
</comment>
<evidence type="ECO:0000256" key="3">
    <source>
        <dbReference type="ARBA" id="ARBA00011245"/>
    </source>
</evidence>
<dbReference type="EMBL" id="CP042261">
    <property type="protein sequence ID" value="QDY69358.1"/>
    <property type="molecule type" value="Genomic_DNA"/>
</dbReference>
<dbReference type="InterPro" id="IPR035684">
    <property type="entry name" value="ArgRS_core"/>
</dbReference>
<evidence type="ECO:0000259" key="13">
    <source>
        <dbReference type="SMART" id="SM00836"/>
    </source>
</evidence>
<evidence type="ECO:0000313" key="15">
    <source>
        <dbReference type="EMBL" id="QDY69358.1"/>
    </source>
</evidence>
<evidence type="ECO:0000313" key="16">
    <source>
        <dbReference type="Proteomes" id="UP000318483"/>
    </source>
</evidence>
<evidence type="ECO:0000256" key="2">
    <source>
        <dbReference type="ARBA" id="ARBA00005594"/>
    </source>
</evidence>
<keyword evidence="5 11" id="KW-0436">Ligase</keyword>
<evidence type="ECO:0000256" key="4">
    <source>
        <dbReference type="ARBA" id="ARBA00022490"/>
    </source>
</evidence>
<evidence type="ECO:0000256" key="12">
    <source>
        <dbReference type="RuleBase" id="RU363038"/>
    </source>
</evidence>
<reference evidence="15 16" key="1">
    <citation type="submission" date="2019-07" db="EMBL/GenBank/DDBJ databases">
        <title>Litoreibacter alkalisoli sp. nov., isolated from saline-alkaline soil.</title>
        <authorList>
            <person name="Wang S."/>
            <person name="Xu L."/>
            <person name="Xing Y.-T."/>
            <person name="Sun J.-Q."/>
        </authorList>
    </citation>
    <scope>NUCLEOTIDE SEQUENCE [LARGE SCALE GENOMIC DNA]</scope>
    <source>
        <strain evidence="15 16">LN3S51</strain>
    </source>
</reference>
<evidence type="ECO:0000256" key="9">
    <source>
        <dbReference type="ARBA" id="ARBA00023146"/>
    </source>
</evidence>
<dbReference type="Gene3D" id="1.10.730.10">
    <property type="entry name" value="Isoleucyl-tRNA Synthetase, Domain 1"/>
    <property type="match status" value="1"/>
</dbReference>
<dbReference type="InterPro" id="IPR001278">
    <property type="entry name" value="Arg-tRNA-ligase"/>
</dbReference>
<dbReference type="GO" id="GO:0004814">
    <property type="term" value="F:arginine-tRNA ligase activity"/>
    <property type="evidence" value="ECO:0007669"/>
    <property type="project" value="UniProtKB-UniRule"/>
</dbReference>
<evidence type="ECO:0000256" key="7">
    <source>
        <dbReference type="ARBA" id="ARBA00022840"/>
    </source>
</evidence>
<accession>A0A5B8IXL9</accession>
<dbReference type="InterPro" id="IPR005148">
    <property type="entry name" value="Arg-tRNA-synth_N"/>
</dbReference>
<evidence type="ECO:0000256" key="8">
    <source>
        <dbReference type="ARBA" id="ARBA00022917"/>
    </source>
</evidence>
<comment type="subcellular location">
    <subcellularLocation>
        <location evidence="1 11">Cytoplasm</location>
    </subcellularLocation>
</comment>
<feature type="domain" description="DALR anticodon binding" evidence="13">
    <location>
        <begin position="450"/>
        <end position="579"/>
    </location>
</feature>
<dbReference type="RefSeq" id="WP_146364737.1">
    <property type="nucleotide sequence ID" value="NZ_CP042261.1"/>
</dbReference>
<evidence type="ECO:0000256" key="6">
    <source>
        <dbReference type="ARBA" id="ARBA00022741"/>
    </source>
</evidence>
<dbReference type="InterPro" id="IPR008909">
    <property type="entry name" value="DALR_anticod-bd"/>
</dbReference>
<dbReference type="SUPFAM" id="SSF47323">
    <property type="entry name" value="Anticodon-binding domain of a subclass of class I aminoacyl-tRNA synthetases"/>
    <property type="match status" value="1"/>
</dbReference>
<dbReference type="PANTHER" id="PTHR11956">
    <property type="entry name" value="ARGINYL-TRNA SYNTHETASE"/>
    <property type="match status" value="1"/>
</dbReference>
<dbReference type="EC" id="6.1.1.19" evidence="11"/>
<evidence type="ECO:0000256" key="5">
    <source>
        <dbReference type="ARBA" id="ARBA00022598"/>
    </source>
</evidence>
<sequence length="580" mass="63688">MNLFADIKTLVLDKLTAMQDAGTLPDGLDFSNVTVEPPRDAAHGDMATNAAMVLAKPAKMKPRDIADALAGQLAEDPRIALAEVAGPGFLNLRLSNAVWQGLVSGVLADAGFGRSELGANQKINVEYVSANPTGPLHVGHTRGAVFGDALASLLDYAGYDVTREYYINDGGAQVDVLARSVYLRYLEAHGQEVAFEDGTYPGDYLIEVGQALKDKVGDRFVGKDESEWLEEIREFATERMLDLIREDLAALGVKMDVFFSEKSLYGTGKIEAALDDLDGKGLIYEGVLEPPKGKLPEDWEPREQTLFRSTVHGDDVDRPVKKSDGSWTYFAPDIAYHYDKITRGFDALIDVFGADHGGYVKRMKAAVSALSDGKTPLDVKLTQLVKLYKDGEPFKMSKRAGTFVTLRDVVDQVGPDVTRFVMLTRKNDAPLDFDFDKVLEQSKDNPVFYVQYAHARVHSVLRKAADLGVDVSDEAISKQDLAGLTDPAEIAVAKKLAEWPRLVEIAARTHEPHRVAFYLYELASEFHALWNRGNDQPELRFVQEGDLVTTSAKLVLPRAVAVVISSGLGILGVKPLEEMR</sequence>
<dbReference type="InterPro" id="IPR001412">
    <property type="entry name" value="aa-tRNA-synth_I_CS"/>
</dbReference>
<dbReference type="InterPro" id="IPR009080">
    <property type="entry name" value="tRNAsynth_Ia_anticodon-bd"/>
</dbReference>
<dbReference type="SUPFAM" id="SSF52374">
    <property type="entry name" value="Nucleotidylyl transferase"/>
    <property type="match status" value="1"/>
</dbReference>
<dbReference type="PRINTS" id="PR01038">
    <property type="entry name" value="TRNASYNTHARG"/>
</dbReference>
<dbReference type="CDD" id="cd00671">
    <property type="entry name" value="ArgRS_core"/>
    <property type="match status" value="1"/>
</dbReference>
<dbReference type="GO" id="GO:0005524">
    <property type="term" value="F:ATP binding"/>
    <property type="evidence" value="ECO:0007669"/>
    <property type="project" value="UniProtKB-UniRule"/>
</dbReference>
<dbReference type="OrthoDB" id="9803211at2"/>
<keyword evidence="4 11" id="KW-0963">Cytoplasm</keyword>
<dbReference type="InterPro" id="IPR036695">
    <property type="entry name" value="Arg-tRNA-synth_N_sf"/>
</dbReference>
<keyword evidence="6 11" id="KW-0547">Nucleotide-binding</keyword>
<feature type="domain" description="Arginyl tRNA synthetase N-terminal" evidence="14">
    <location>
        <begin position="5"/>
        <end position="94"/>
    </location>
</feature>
<dbReference type="SUPFAM" id="SSF55190">
    <property type="entry name" value="Arginyl-tRNA synthetase (ArgRS), N-terminal 'additional' domain"/>
    <property type="match status" value="1"/>
</dbReference>
<keyword evidence="9 11" id="KW-0030">Aminoacyl-tRNA synthetase</keyword>
<dbReference type="NCBIfam" id="TIGR00456">
    <property type="entry name" value="argS"/>
    <property type="match status" value="1"/>
</dbReference>
<dbReference type="KEGG" id="lit:FPZ52_06755"/>
<dbReference type="InterPro" id="IPR014729">
    <property type="entry name" value="Rossmann-like_a/b/a_fold"/>
</dbReference>